<sequence precursor="true">MQVTTEPASKKLGTIKTVLAFLAALAIAISTIAWIEPTPAHAQETETASETEDAGTSDGESATNDAAQQAVTEDASAASEEAAAPAEDQTTAEQTNNEAPAEQTATEEAPAESAEAEEATGIDVKGDPFRPTLTVSRRSSRAATAGADPRYQCGLDFALLIDTSLSTSDSAAKQRIKDAANQMIKNLANSGSSFTIIPFAKDATVALPRTSLDAAGVQQALNAVANLDQYWKEGGSNYAAAIDLAQSQGTNVSILVGDGRPIMANRTNGNLATKTFNEDLTNTYSAARNYQNSGGSIFSVWAQTDSTVQMFVPETNSRWSDYFLEEDYLPPAAFRSTNRAEMLRKQGTSWYSLSSSDVLVGVEGSRKVQHLNSLQDLAQKRYYRPREVLQNISVSVSDANRDLSDLTSEIDALTSGCWGTVNLQKEIVDSTGKVQSGQPLSGFEFVADKALNGSNVQSNFTVATDDQGKATLHYPTTAGVGAMKVTETQRDGFKLYEQTVNGNKTLAKCTAVDKNGSNVPIFYGSGSGIVVTSDKTNNAFSLSGVGEQHRVTCTVQNSKGEPKFALKKTPFGNGEARVITGEPNQTINVEYLIEVGNTGTSGGQPPIIREMPQAPAGTSVTNVVAFPEGSNPLVAQQITLTQGDGGAWTLYQQNLTAVDAGQKRTARVVVTYTVNDPNAVNEDDLTCEPGNTSKGLFNHAEFDQANDDTQKSDACVSATVPGVELKKRINDADANTKDGATAIMGGTDQVQITYEVKNSGSTPLTELRLDDFNLDQDSGAKQGPINMAGLVCEGASLRDEGTTKIITPTNPLAKDATLICRWTASAPIVPAEGEYHGDRGIVLASYNVPAEQGGQAKPVSSENDAWVFKLPIAVGVLPKSGGYGHNLYLMLGGFVAAAGAFWAYRRYA</sequence>
<organism evidence="4 5">
    <name type="scientific">Corynebacterium gerontici</name>
    <dbReference type="NCBI Taxonomy" id="2079234"/>
    <lineage>
        <taxon>Bacteria</taxon>
        <taxon>Bacillati</taxon>
        <taxon>Actinomycetota</taxon>
        <taxon>Actinomycetes</taxon>
        <taxon>Mycobacteriales</taxon>
        <taxon>Corynebacteriaceae</taxon>
        <taxon>Corynebacterium</taxon>
    </lineage>
</organism>
<evidence type="ECO:0000256" key="2">
    <source>
        <dbReference type="SAM" id="Phobius"/>
    </source>
</evidence>
<evidence type="ECO:0000256" key="1">
    <source>
        <dbReference type="SAM" id="MobiDB-lite"/>
    </source>
</evidence>
<proteinExistence type="predicted"/>
<dbReference type="Proteomes" id="UP000271587">
    <property type="component" value="Chromosome"/>
</dbReference>
<protein>
    <submittedName>
        <fullName evidence="4">von Willebrand factor type A domain protein</fullName>
    </submittedName>
</protein>
<reference evidence="4 5" key="1">
    <citation type="submission" date="2018-11" db="EMBL/GenBank/DDBJ databases">
        <authorList>
            <person name="Kleinhagauer T."/>
            <person name="Glaeser S.P."/>
            <person name="Spergser J."/>
            <person name="Ruckert C."/>
            <person name="Kaempfer P."/>
            <person name="Busse H.-J."/>
        </authorList>
    </citation>
    <scope>NUCLEOTIDE SEQUENCE [LARGE SCALE GENOMIC DNA]</scope>
    <source>
        <strain evidence="4 5">W8</strain>
    </source>
</reference>
<keyword evidence="2" id="KW-0472">Membrane</keyword>
<evidence type="ECO:0000313" key="5">
    <source>
        <dbReference type="Proteomes" id="UP000271587"/>
    </source>
</evidence>
<keyword evidence="5" id="KW-1185">Reference proteome</keyword>
<dbReference type="RefSeq" id="WP_164470306.1">
    <property type="nucleotide sequence ID" value="NZ_CP033897.1"/>
</dbReference>
<dbReference type="SUPFAM" id="SSF53300">
    <property type="entry name" value="vWA-like"/>
    <property type="match status" value="1"/>
</dbReference>
<evidence type="ECO:0000313" key="4">
    <source>
        <dbReference type="EMBL" id="AZA12344.1"/>
    </source>
</evidence>
<feature type="transmembrane region" description="Helical" evidence="2">
    <location>
        <begin position="12"/>
        <end position="35"/>
    </location>
</feature>
<feature type="region of interest" description="Disordered" evidence="1">
    <location>
        <begin position="40"/>
        <end position="146"/>
    </location>
</feature>
<feature type="domain" description="VWFA" evidence="3">
    <location>
        <begin position="156"/>
        <end position="410"/>
    </location>
</feature>
<feature type="compositionally biased region" description="Polar residues" evidence="1">
    <location>
        <begin position="58"/>
        <end position="71"/>
    </location>
</feature>
<accession>A0A3G6J8J6</accession>
<dbReference type="CDD" id="cd00198">
    <property type="entry name" value="vWFA"/>
    <property type="match status" value="1"/>
</dbReference>
<feature type="compositionally biased region" description="Low complexity" evidence="1">
    <location>
        <begin position="132"/>
        <end position="145"/>
    </location>
</feature>
<dbReference type="InterPro" id="IPR036465">
    <property type="entry name" value="vWFA_dom_sf"/>
</dbReference>
<keyword evidence="2" id="KW-0812">Transmembrane</keyword>
<dbReference type="KEGG" id="cgk:CGERO_10300"/>
<dbReference type="Pfam" id="PF13519">
    <property type="entry name" value="VWA_2"/>
    <property type="match status" value="1"/>
</dbReference>
<dbReference type="AlphaFoldDB" id="A0A3G6J8J6"/>
<dbReference type="EMBL" id="CP033897">
    <property type="protein sequence ID" value="AZA12344.1"/>
    <property type="molecule type" value="Genomic_DNA"/>
</dbReference>
<feature type="compositionally biased region" description="Low complexity" evidence="1">
    <location>
        <begin position="73"/>
        <end position="88"/>
    </location>
</feature>
<dbReference type="Gene3D" id="3.40.50.410">
    <property type="entry name" value="von Willebrand factor, type A domain"/>
    <property type="match status" value="1"/>
</dbReference>
<evidence type="ECO:0000259" key="3">
    <source>
        <dbReference type="PROSITE" id="PS50234"/>
    </source>
</evidence>
<dbReference type="PROSITE" id="PS50234">
    <property type="entry name" value="VWFA"/>
    <property type="match status" value="1"/>
</dbReference>
<keyword evidence="2" id="KW-1133">Transmembrane helix</keyword>
<name>A0A3G6J8J6_9CORY</name>
<feature type="compositionally biased region" description="Low complexity" evidence="1">
    <location>
        <begin position="98"/>
        <end position="113"/>
    </location>
</feature>
<gene>
    <name evidence="4" type="ORF">CGERO_10300</name>
</gene>
<dbReference type="SMART" id="SM00327">
    <property type="entry name" value="VWA"/>
    <property type="match status" value="1"/>
</dbReference>
<dbReference type="InterPro" id="IPR002035">
    <property type="entry name" value="VWF_A"/>
</dbReference>
<feature type="transmembrane region" description="Helical" evidence="2">
    <location>
        <begin position="887"/>
        <end position="904"/>
    </location>
</feature>